<dbReference type="CDD" id="cd14371">
    <property type="entry name" value="CUE_CID7_like"/>
    <property type="match status" value="1"/>
</dbReference>
<reference evidence="2 3" key="1">
    <citation type="journal article" date="2022" name="Nat. Genet.">
        <title>Improved pea reference genome and pan-genome highlight genomic features and evolutionary characteristics.</title>
        <authorList>
            <person name="Yang T."/>
            <person name="Liu R."/>
            <person name="Luo Y."/>
            <person name="Hu S."/>
            <person name="Wang D."/>
            <person name="Wang C."/>
            <person name="Pandey M.K."/>
            <person name="Ge S."/>
            <person name="Xu Q."/>
            <person name="Li N."/>
            <person name="Li G."/>
            <person name="Huang Y."/>
            <person name="Saxena R.K."/>
            <person name="Ji Y."/>
            <person name="Li M."/>
            <person name="Yan X."/>
            <person name="He Y."/>
            <person name="Liu Y."/>
            <person name="Wang X."/>
            <person name="Xiang C."/>
            <person name="Varshney R.K."/>
            <person name="Ding H."/>
            <person name="Gao S."/>
            <person name="Zong X."/>
        </authorList>
    </citation>
    <scope>NUCLEOTIDE SEQUENCE [LARGE SCALE GENOMIC DNA]</scope>
    <source>
        <strain evidence="2 3">cv. Zhongwan 6</strain>
    </source>
</reference>
<dbReference type="InterPro" id="IPR002625">
    <property type="entry name" value="Smr_dom"/>
</dbReference>
<dbReference type="Gramene" id="Psat07G0500100-T1">
    <property type="protein sequence ID" value="KAI5389548.1"/>
    <property type="gene ID" value="KIW84_075001"/>
</dbReference>
<dbReference type="Pfam" id="PF08590">
    <property type="entry name" value="DUF1771"/>
    <property type="match status" value="1"/>
</dbReference>
<dbReference type="SMART" id="SM01162">
    <property type="entry name" value="DUF1771"/>
    <property type="match status" value="1"/>
</dbReference>
<keyword evidence="3" id="KW-1185">Reference proteome</keyword>
<dbReference type="PROSITE" id="PS50828">
    <property type="entry name" value="SMR"/>
    <property type="match status" value="1"/>
</dbReference>
<evidence type="ECO:0000259" key="1">
    <source>
        <dbReference type="PROSITE" id="PS50828"/>
    </source>
</evidence>
<gene>
    <name evidence="2" type="ORF">KIW84_075001</name>
</gene>
<dbReference type="SMART" id="SM00463">
    <property type="entry name" value="SMR"/>
    <property type="match status" value="1"/>
</dbReference>
<feature type="domain" description="Smr" evidence="1">
    <location>
        <begin position="364"/>
        <end position="438"/>
    </location>
</feature>
<organism evidence="2 3">
    <name type="scientific">Pisum sativum</name>
    <name type="common">Garden pea</name>
    <name type="synonym">Lathyrus oleraceus</name>
    <dbReference type="NCBI Taxonomy" id="3888"/>
    <lineage>
        <taxon>Eukaryota</taxon>
        <taxon>Viridiplantae</taxon>
        <taxon>Streptophyta</taxon>
        <taxon>Embryophyta</taxon>
        <taxon>Tracheophyta</taxon>
        <taxon>Spermatophyta</taxon>
        <taxon>Magnoliopsida</taxon>
        <taxon>eudicotyledons</taxon>
        <taxon>Gunneridae</taxon>
        <taxon>Pentapetalae</taxon>
        <taxon>rosids</taxon>
        <taxon>fabids</taxon>
        <taxon>Fabales</taxon>
        <taxon>Fabaceae</taxon>
        <taxon>Papilionoideae</taxon>
        <taxon>50 kb inversion clade</taxon>
        <taxon>NPAAA clade</taxon>
        <taxon>Hologalegina</taxon>
        <taxon>IRL clade</taxon>
        <taxon>Fabeae</taxon>
        <taxon>Lathyrus</taxon>
    </lineage>
</organism>
<dbReference type="InterPro" id="IPR053242">
    <property type="entry name" value="PAM2-like_domain"/>
</dbReference>
<evidence type="ECO:0000313" key="2">
    <source>
        <dbReference type="EMBL" id="KAI5389548.1"/>
    </source>
</evidence>
<evidence type="ECO:0000313" key="3">
    <source>
        <dbReference type="Proteomes" id="UP001058974"/>
    </source>
</evidence>
<dbReference type="SUPFAM" id="SSF160443">
    <property type="entry name" value="SMR domain-like"/>
    <property type="match status" value="1"/>
</dbReference>
<dbReference type="PANTHER" id="PTHR46651">
    <property type="entry name" value="POLYADENYLATE-BINDING PROTEIN-INTERACTING PROTEIN 7"/>
    <property type="match status" value="1"/>
</dbReference>
<proteinExistence type="predicted"/>
<dbReference type="Proteomes" id="UP001058974">
    <property type="component" value="Chromosome 7"/>
</dbReference>
<comment type="caution">
    <text evidence="2">The sequence shown here is derived from an EMBL/GenBank/DDBJ whole genome shotgun (WGS) entry which is preliminary data.</text>
</comment>
<dbReference type="Gene3D" id="3.30.1370.110">
    <property type="match status" value="1"/>
</dbReference>
<dbReference type="InterPro" id="IPR041806">
    <property type="entry name" value="CID5/6/7_CUE"/>
</dbReference>
<name>A0A9D4VSM9_PEA</name>
<dbReference type="AlphaFoldDB" id="A0A9D4VSM9"/>
<dbReference type="InterPro" id="IPR013899">
    <property type="entry name" value="DUF1771"/>
</dbReference>
<dbReference type="PANTHER" id="PTHR46651:SF1">
    <property type="entry name" value="SMALL MUTS RELATED FAMILY PROTEIN"/>
    <property type="match status" value="1"/>
</dbReference>
<dbReference type="InterPro" id="IPR036063">
    <property type="entry name" value="Smr_dom_sf"/>
</dbReference>
<protein>
    <recommendedName>
        <fullName evidence="1">Smr domain-containing protein</fullName>
    </recommendedName>
</protein>
<dbReference type="EMBL" id="JAMSHJ010000007">
    <property type="protein sequence ID" value="KAI5389548.1"/>
    <property type="molecule type" value="Genomic_DNA"/>
</dbReference>
<accession>A0A9D4VSM9</accession>
<sequence length="438" mass="48176">MSNTIKYVIKGSEGKFTFPYQGVGMVNASQELSQQHLNGNTIADKLRFSNSTYREEPSSTSFLNSFAKPWDRPVGNNNLHSSGNEALACDDNAKHGFLNDVLTENAIMDETDFNLLDFLASLFPGFASESLAEIYFANGCDLHLTIEMLTQLEIQVDSNFIQNPSPKMLSSPNLTGMDFPTLASTNGQTTAAKYAGDNVQRSGSPYLSSGEDLLMFKYGSSFPSRGATDFVSAVRKLASQDSGIWEYDRSGFGDASTGSIKSLNVLASAYNGGQGRTNLGDRFQNRGSGRPAPVWLETGLCCKYARKVYLIGNKALAKEQSSKGKLHNMHMKEAHGKARDSIYRQRNPADPEMQVNGRGHKRMIDLHGLHVSEAIHVLKHELSVLRSTTRADEQRLQVYICIGTGHHTRGSSTPARLPIVAQCYLLEEEDHDFCPAII</sequence>